<dbReference type="InterPro" id="IPR017896">
    <property type="entry name" value="4Fe4S_Fe-S-bd"/>
</dbReference>
<keyword evidence="4" id="KW-0249">Electron transport</keyword>
<feature type="domain" description="4Fe-4S ferredoxin-type" evidence="8">
    <location>
        <begin position="32"/>
        <end position="61"/>
    </location>
</feature>
<sequence>MTGHNDAVPTGGTPDQPDLAGGLRTLRTVIDSRLAASLNSCVHCGLCAESCHYYLATGDPKAQPAFKVGLVQSVFKRYQTISGRLFPALTGARDFDRGTTDEWIDSLFGLCSMCSRCTLNCTVGLDITRIVRAGRTTLAAMKLVPSELQTTVDTGVQSGNNMGISKQEWLDTAEWLNEELQQELASDSILLPIDRSEVNVLYAVNPREVKFFPMSLMAAARIFYAAGESWTFSADYYDVTNYGLFSGDNKAAALMSGRLQDALRKLKCRTLLLGECGHGYAANRWEAPEWFAATPEFQITSIVSLIADYIKQGRIKLNPSRNTKRVTLHDPCNLVRMGGVIEDQRFILNRAVTDFVEMYPNREHNFCCGGGGGQLSMTRFARRRIEAGKIKAEQIRKTGAKVVATPCHNCVDQLSELNKEYKLGVEIKTIAEIVSDALILT</sequence>
<evidence type="ECO:0000313" key="10">
    <source>
        <dbReference type="Proteomes" id="UP000250918"/>
    </source>
</evidence>
<feature type="region of interest" description="Disordered" evidence="7">
    <location>
        <begin position="1"/>
        <end position="20"/>
    </location>
</feature>
<dbReference type="PANTHER" id="PTHR43551">
    <property type="entry name" value="FUMARATE REDUCTASE IRON-SULFUR SUBUNIT"/>
    <property type="match status" value="1"/>
</dbReference>
<keyword evidence="5" id="KW-0408">Iron</keyword>
<dbReference type="InterPro" id="IPR009051">
    <property type="entry name" value="Helical_ferredxn"/>
</dbReference>
<dbReference type="Pfam" id="PF13183">
    <property type="entry name" value="Fer4_8"/>
    <property type="match status" value="1"/>
</dbReference>
<evidence type="ECO:0000256" key="4">
    <source>
        <dbReference type="ARBA" id="ARBA00022982"/>
    </source>
</evidence>
<protein>
    <recommendedName>
        <fullName evidence="8">4Fe-4S ferredoxin-type domain-containing protein</fullName>
    </recommendedName>
</protein>
<accession>A0A855X308</accession>
<dbReference type="Gene3D" id="1.10.1060.10">
    <property type="entry name" value="Alpha-helical ferredoxin"/>
    <property type="match status" value="1"/>
</dbReference>
<dbReference type="SUPFAM" id="SSF46548">
    <property type="entry name" value="alpha-helical ferredoxin"/>
    <property type="match status" value="1"/>
</dbReference>
<dbReference type="GO" id="GO:0051539">
    <property type="term" value="F:4 iron, 4 sulfur cluster binding"/>
    <property type="evidence" value="ECO:0007669"/>
    <property type="project" value="UniProtKB-KW"/>
</dbReference>
<dbReference type="GO" id="GO:0016491">
    <property type="term" value="F:oxidoreductase activity"/>
    <property type="evidence" value="ECO:0007669"/>
    <property type="project" value="UniProtKB-ARBA"/>
</dbReference>
<comment type="caution">
    <text evidence="9">The sequence shown here is derived from an EMBL/GenBank/DDBJ whole genome shotgun (WGS) entry which is preliminary data.</text>
</comment>
<reference evidence="9 10" key="1">
    <citation type="journal article" date="2018" name="ISME J.">
        <title>A methanotrophic archaeon couples anaerobic oxidation of methane to Fe(III) reduction.</title>
        <authorList>
            <person name="Cai C."/>
            <person name="Leu A.O."/>
            <person name="Xie G.J."/>
            <person name="Guo J."/>
            <person name="Feng Y."/>
            <person name="Zhao J.X."/>
            <person name="Tyson G.W."/>
            <person name="Yuan Z."/>
            <person name="Hu S."/>
        </authorList>
    </citation>
    <scope>NUCLEOTIDE SEQUENCE [LARGE SCALE GENOMIC DNA]</scope>
    <source>
        <strain evidence="9">FeB_12</strain>
    </source>
</reference>
<keyword evidence="6" id="KW-0411">Iron-sulfur</keyword>
<keyword evidence="3" id="KW-0479">Metal-binding</keyword>
<evidence type="ECO:0000256" key="7">
    <source>
        <dbReference type="SAM" id="MobiDB-lite"/>
    </source>
</evidence>
<dbReference type="PROSITE" id="PS51379">
    <property type="entry name" value="4FE4S_FER_2"/>
    <property type="match status" value="1"/>
</dbReference>
<evidence type="ECO:0000256" key="5">
    <source>
        <dbReference type="ARBA" id="ARBA00023004"/>
    </source>
</evidence>
<dbReference type="AlphaFoldDB" id="A0A855X308"/>
<evidence type="ECO:0000256" key="3">
    <source>
        <dbReference type="ARBA" id="ARBA00022723"/>
    </source>
</evidence>
<proteinExistence type="predicted"/>
<dbReference type="Proteomes" id="UP000250918">
    <property type="component" value="Unassembled WGS sequence"/>
</dbReference>
<dbReference type="InterPro" id="IPR004017">
    <property type="entry name" value="Cys_rich_dom"/>
</dbReference>
<evidence type="ECO:0000259" key="8">
    <source>
        <dbReference type="PROSITE" id="PS51379"/>
    </source>
</evidence>
<evidence type="ECO:0000256" key="6">
    <source>
        <dbReference type="ARBA" id="ARBA00023014"/>
    </source>
</evidence>
<evidence type="ECO:0000256" key="1">
    <source>
        <dbReference type="ARBA" id="ARBA00022448"/>
    </source>
</evidence>
<dbReference type="Pfam" id="PF02754">
    <property type="entry name" value="CCG"/>
    <property type="match status" value="1"/>
</dbReference>
<evidence type="ECO:0000313" key="9">
    <source>
        <dbReference type="EMBL" id="PWB72772.1"/>
    </source>
</evidence>
<dbReference type="GO" id="GO:0046872">
    <property type="term" value="F:metal ion binding"/>
    <property type="evidence" value="ECO:0007669"/>
    <property type="project" value="UniProtKB-KW"/>
</dbReference>
<organism evidence="9 10">
    <name type="scientific">candidate division GN15 bacterium</name>
    <dbReference type="NCBI Taxonomy" id="2072418"/>
    <lineage>
        <taxon>Bacteria</taxon>
        <taxon>candidate division GN15</taxon>
    </lineage>
</organism>
<gene>
    <name evidence="9" type="ORF">C3F09_06090</name>
</gene>
<dbReference type="PANTHER" id="PTHR43551:SF1">
    <property type="entry name" value="HETERODISULFIDE REDUCTASE"/>
    <property type="match status" value="1"/>
</dbReference>
<keyword evidence="1" id="KW-0813">Transport</keyword>
<dbReference type="EMBL" id="PQAP01000074">
    <property type="protein sequence ID" value="PWB72772.1"/>
    <property type="molecule type" value="Genomic_DNA"/>
</dbReference>
<keyword evidence="2" id="KW-0004">4Fe-4S</keyword>
<name>A0A855X308_9BACT</name>
<evidence type="ECO:0000256" key="2">
    <source>
        <dbReference type="ARBA" id="ARBA00022485"/>
    </source>
</evidence>